<keyword evidence="2" id="KW-1133">Transmembrane helix</keyword>
<organism evidence="3 4">
    <name type="scientific">Leptomonas seymouri</name>
    <dbReference type="NCBI Taxonomy" id="5684"/>
    <lineage>
        <taxon>Eukaryota</taxon>
        <taxon>Discoba</taxon>
        <taxon>Euglenozoa</taxon>
        <taxon>Kinetoplastea</taxon>
        <taxon>Metakinetoplastina</taxon>
        <taxon>Trypanosomatida</taxon>
        <taxon>Trypanosomatidae</taxon>
        <taxon>Leishmaniinae</taxon>
        <taxon>Leptomonas</taxon>
    </lineage>
</organism>
<dbReference type="AlphaFoldDB" id="A0A0N1IG35"/>
<evidence type="ECO:0000313" key="3">
    <source>
        <dbReference type="EMBL" id="KPI82640.1"/>
    </source>
</evidence>
<feature type="compositionally biased region" description="Polar residues" evidence="1">
    <location>
        <begin position="71"/>
        <end position="86"/>
    </location>
</feature>
<gene>
    <name evidence="3" type="ORF">ABL78_8347</name>
</gene>
<evidence type="ECO:0000256" key="1">
    <source>
        <dbReference type="SAM" id="MobiDB-lite"/>
    </source>
</evidence>
<feature type="non-terminal residue" evidence="3">
    <location>
        <position position="224"/>
    </location>
</feature>
<keyword evidence="4" id="KW-1185">Reference proteome</keyword>
<evidence type="ECO:0000313" key="4">
    <source>
        <dbReference type="Proteomes" id="UP000038009"/>
    </source>
</evidence>
<accession>A0A0N1IG35</accession>
<keyword evidence="2" id="KW-0472">Membrane</keyword>
<feature type="transmembrane region" description="Helical" evidence="2">
    <location>
        <begin position="28"/>
        <end position="50"/>
    </location>
</feature>
<keyword evidence="2" id="KW-0812">Transmembrane</keyword>
<name>A0A0N1IG35_LEPSE</name>
<evidence type="ECO:0000256" key="2">
    <source>
        <dbReference type="SAM" id="Phobius"/>
    </source>
</evidence>
<comment type="caution">
    <text evidence="3">The sequence shown here is derived from an EMBL/GenBank/DDBJ whole genome shotgun (WGS) entry which is preliminary data.</text>
</comment>
<dbReference type="EMBL" id="LJSK01000646">
    <property type="protein sequence ID" value="KPI82640.1"/>
    <property type="molecule type" value="Genomic_DNA"/>
</dbReference>
<sequence>MNEYGGVPKLLRRPLRAQRRRVSLRRKLLLACVGLAAVLCVFLLSCYWRTDIRTPALPTAQPEKGGKLPRSTASLPQNSQHFTSPTVTKASAQAIATTNVATTSAKEADVSRGNVQVPWVVDTPSADATVGASRSAFKSLVGSHTPGTAWRDPDTKNIVALSKCGTVAYVTPTNAVRHHRADYRKWESIYQPLDSYKIPAWAAPEDRNTLQHASIFTSIASFRD</sequence>
<dbReference type="VEuPathDB" id="TriTrypDB:Lsey_0646_0010"/>
<protein>
    <submittedName>
        <fullName evidence="3">Uncharacterized protein</fullName>
    </submittedName>
</protein>
<proteinExistence type="predicted"/>
<feature type="region of interest" description="Disordered" evidence="1">
    <location>
        <begin position="58"/>
        <end position="86"/>
    </location>
</feature>
<dbReference type="OrthoDB" id="76265at2759"/>
<dbReference type="Proteomes" id="UP000038009">
    <property type="component" value="Unassembled WGS sequence"/>
</dbReference>
<reference evidence="3 4" key="1">
    <citation type="journal article" date="2015" name="PLoS Pathog.">
        <title>Leptomonas seymouri: Adaptations to the Dixenous Life Cycle Analyzed by Genome Sequencing, Transcriptome Profiling and Co-infection with Leishmania donovani.</title>
        <authorList>
            <person name="Kraeva N."/>
            <person name="Butenko A."/>
            <person name="Hlavacova J."/>
            <person name="Kostygov A."/>
            <person name="Myskova J."/>
            <person name="Grybchuk D."/>
            <person name="Lestinova T."/>
            <person name="Votypka J."/>
            <person name="Volf P."/>
            <person name="Opperdoes F."/>
            <person name="Flegontov P."/>
            <person name="Lukes J."/>
            <person name="Yurchenko V."/>
        </authorList>
    </citation>
    <scope>NUCLEOTIDE SEQUENCE [LARGE SCALE GENOMIC DNA]</scope>
    <source>
        <strain evidence="3 4">ATCC 30220</strain>
    </source>
</reference>